<protein>
    <submittedName>
        <fullName evidence="1">Uncharacterized protein</fullName>
    </submittedName>
</protein>
<gene>
    <name evidence="1" type="ORF">NPIL_100751</name>
</gene>
<comment type="caution">
    <text evidence="1">The sequence shown here is derived from an EMBL/GenBank/DDBJ whole genome shotgun (WGS) entry which is preliminary data.</text>
</comment>
<name>A0A8X6Q675_NEPPI</name>
<dbReference type="EMBL" id="BMAW01027257">
    <property type="protein sequence ID" value="GFU01296.1"/>
    <property type="molecule type" value="Genomic_DNA"/>
</dbReference>
<evidence type="ECO:0000313" key="1">
    <source>
        <dbReference type="EMBL" id="GFU01296.1"/>
    </source>
</evidence>
<keyword evidence="2" id="KW-1185">Reference proteome</keyword>
<dbReference type="AlphaFoldDB" id="A0A8X6Q675"/>
<proteinExistence type="predicted"/>
<sequence>MLRGLRLCGGLISSSEASVPVLKPPKSQAAVDLPQPCLGTFSRARTLHLRPPGGDSSGLQETPSCHLFLRWLTGPPFSPNSKDWSNRIKVCRVGCLRLGVYFVSLSFLSAATILATGRLGIQLHEILVPPSIATCENSTSAAGSHPSAPLQ</sequence>
<evidence type="ECO:0000313" key="2">
    <source>
        <dbReference type="Proteomes" id="UP000887013"/>
    </source>
</evidence>
<accession>A0A8X6Q675</accession>
<dbReference type="Proteomes" id="UP000887013">
    <property type="component" value="Unassembled WGS sequence"/>
</dbReference>
<reference evidence="1" key="1">
    <citation type="submission" date="2020-08" db="EMBL/GenBank/DDBJ databases">
        <title>Multicomponent nature underlies the extraordinary mechanical properties of spider dragline silk.</title>
        <authorList>
            <person name="Kono N."/>
            <person name="Nakamura H."/>
            <person name="Mori M."/>
            <person name="Yoshida Y."/>
            <person name="Ohtoshi R."/>
            <person name="Malay A.D."/>
            <person name="Moran D.A.P."/>
            <person name="Tomita M."/>
            <person name="Numata K."/>
            <person name="Arakawa K."/>
        </authorList>
    </citation>
    <scope>NUCLEOTIDE SEQUENCE</scope>
</reference>
<organism evidence="1 2">
    <name type="scientific">Nephila pilipes</name>
    <name type="common">Giant wood spider</name>
    <name type="synonym">Nephila maculata</name>
    <dbReference type="NCBI Taxonomy" id="299642"/>
    <lineage>
        <taxon>Eukaryota</taxon>
        <taxon>Metazoa</taxon>
        <taxon>Ecdysozoa</taxon>
        <taxon>Arthropoda</taxon>
        <taxon>Chelicerata</taxon>
        <taxon>Arachnida</taxon>
        <taxon>Araneae</taxon>
        <taxon>Araneomorphae</taxon>
        <taxon>Entelegynae</taxon>
        <taxon>Araneoidea</taxon>
        <taxon>Nephilidae</taxon>
        <taxon>Nephila</taxon>
    </lineage>
</organism>